<evidence type="ECO:0000313" key="2">
    <source>
        <dbReference type="EMBL" id="GID13947.1"/>
    </source>
</evidence>
<keyword evidence="3" id="KW-1185">Reference proteome</keyword>
<dbReference type="InterPro" id="IPR004360">
    <property type="entry name" value="Glyas_Fos-R_dOase_dom"/>
</dbReference>
<accession>A0A8J3JCF2</accession>
<dbReference type="SUPFAM" id="SSF54593">
    <property type="entry name" value="Glyoxalase/Bleomycin resistance protein/Dihydroxybiphenyl dioxygenase"/>
    <property type="match status" value="1"/>
</dbReference>
<sequence>METTLIPTLAVRDAPAAIDFYARAVGATEVSRHVVDGTIVHAELAVDGARFAVKEADPTDPQTPALLTLQVPDADTRWDRVRAAGATVVFPLADHDYGYRQGRVADPYGHRWIVSQPL</sequence>
<organism evidence="2 3">
    <name type="scientific">Actinocatenispora rupis</name>
    <dbReference type="NCBI Taxonomy" id="519421"/>
    <lineage>
        <taxon>Bacteria</taxon>
        <taxon>Bacillati</taxon>
        <taxon>Actinomycetota</taxon>
        <taxon>Actinomycetes</taxon>
        <taxon>Micromonosporales</taxon>
        <taxon>Micromonosporaceae</taxon>
        <taxon>Actinocatenispora</taxon>
    </lineage>
</organism>
<dbReference type="AlphaFoldDB" id="A0A8J3JCF2"/>
<dbReference type="PROSITE" id="PS51819">
    <property type="entry name" value="VOC"/>
    <property type="match status" value="1"/>
</dbReference>
<dbReference type="Pfam" id="PF00903">
    <property type="entry name" value="Glyoxalase"/>
    <property type="match status" value="1"/>
</dbReference>
<evidence type="ECO:0000259" key="1">
    <source>
        <dbReference type="PROSITE" id="PS51819"/>
    </source>
</evidence>
<dbReference type="RefSeq" id="WP_203661455.1">
    <property type="nucleotide sequence ID" value="NZ_BAAAZM010000014.1"/>
</dbReference>
<dbReference type="PANTHER" id="PTHR34109:SF1">
    <property type="entry name" value="VOC DOMAIN-CONTAINING PROTEIN"/>
    <property type="match status" value="1"/>
</dbReference>
<evidence type="ECO:0000313" key="3">
    <source>
        <dbReference type="Proteomes" id="UP000612808"/>
    </source>
</evidence>
<dbReference type="Proteomes" id="UP000612808">
    <property type="component" value="Unassembled WGS sequence"/>
</dbReference>
<dbReference type="InterPro" id="IPR029068">
    <property type="entry name" value="Glyas_Bleomycin-R_OHBP_Dase"/>
</dbReference>
<protein>
    <submittedName>
        <fullName evidence="2">Glyoxalase</fullName>
    </submittedName>
</protein>
<dbReference type="InterPro" id="IPR037523">
    <property type="entry name" value="VOC_core"/>
</dbReference>
<name>A0A8J3JCF2_9ACTN</name>
<dbReference type="Gene3D" id="3.30.720.110">
    <property type="match status" value="1"/>
</dbReference>
<dbReference type="PANTHER" id="PTHR34109">
    <property type="entry name" value="BNAUNNG04460D PROTEIN-RELATED"/>
    <property type="match status" value="1"/>
</dbReference>
<reference evidence="2" key="1">
    <citation type="submission" date="2021-01" db="EMBL/GenBank/DDBJ databases">
        <title>Whole genome shotgun sequence of Actinocatenispora rupis NBRC 107355.</title>
        <authorList>
            <person name="Komaki H."/>
            <person name="Tamura T."/>
        </authorList>
    </citation>
    <scope>NUCLEOTIDE SEQUENCE</scope>
    <source>
        <strain evidence="2">NBRC 107355</strain>
    </source>
</reference>
<proteinExistence type="predicted"/>
<gene>
    <name evidence="2" type="ORF">Aru02nite_48360</name>
</gene>
<dbReference type="EMBL" id="BOMB01000028">
    <property type="protein sequence ID" value="GID13947.1"/>
    <property type="molecule type" value="Genomic_DNA"/>
</dbReference>
<feature type="domain" description="VOC" evidence="1">
    <location>
        <begin position="3"/>
        <end position="117"/>
    </location>
</feature>
<comment type="caution">
    <text evidence="2">The sequence shown here is derived from an EMBL/GenBank/DDBJ whole genome shotgun (WGS) entry which is preliminary data.</text>
</comment>
<dbReference type="Gene3D" id="3.30.720.120">
    <property type="match status" value="1"/>
</dbReference>